<evidence type="ECO:0000313" key="2">
    <source>
        <dbReference type="EMBL" id="CAJ0598032.1"/>
    </source>
</evidence>
<evidence type="ECO:0000313" key="3">
    <source>
        <dbReference type="Proteomes" id="UP001176961"/>
    </source>
</evidence>
<keyword evidence="3" id="KW-1185">Reference proteome</keyword>
<dbReference type="InterPro" id="IPR035126">
    <property type="entry name" value="SCVP"/>
</dbReference>
<proteinExistence type="predicted"/>
<organism evidence="2 3">
    <name type="scientific">Cylicocyclus nassatus</name>
    <name type="common">Nematode worm</name>
    <dbReference type="NCBI Taxonomy" id="53992"/>
    <lineage>
        <taxon>Eukaryota</taxon>
        <taxon>Metazoa</taxon>
        <taxon>Ecdysozoa</taxon>
        <taxon>Nematoda</taxon>
        <taxon>Chromadorea</taxon>
        <taxon>Rhabditida</taxon>
        <taxon>Rhabditina</taxon>
        <taxon>Rhabditomorpha</taxon>
        <taxon>Strongyloidea</taxon>
        <taxon>Strongylidae</taxon>
        <taxon>Cylicocyclus</taxon>
    </lineage>
</organism>
<gene>
    <name evidence="2" type="ORF">CYNAS_LOCUS10015</name>
</gene>
<feature type="chain" id="PRO_5041360838" evidence="1">
    <location>
        <begin position="17"/>
        <end position="160"/>
    </location>
</feature>
<dbReference type="AlphaFoldDB" id="A0AA36GTR4"/>
<protein>
    <submittedName>
        <fullName evidence="2">Uncharacterized protein</fullName>
    </submittedName>
</protein>
<reference evidence="2" key="1">
    <citation type="submission" date="2023-07" db="EMBL/GenBank/DDBJ databases">
        <authorList>
            <consortium name="CYATHOMIX"/>
        </authorList>
    </citation>
    <scope>NUCLEOTIDE SEQUENCE</scope>
    <source>
        <strain evidence="2">N/A</strain>
    </source>
</reference>
<keyword evidence="1" id="KW-0732">Signal</keyword>
<dbReference type="Proteomes" id="UP001176961">
    <property type="component" value="Unassembled WGS sequence"/>
</dbReference>
<feature type="signal peptide" evidence="1">
    <location>
        <begin position="1"/>
        <end position="16"/>
    </location>
</feature>
<comment type="caution">
    <text evidence="2">The sequence shown here is derived from an EMBL/GenBank/DDBJ whole genome shotgun (WGS) entry which is preliminary data.</text>
</comment>
<dbReference type="EMBL" id="CATQJL010000223">
    <property type="protein sequence ID" value="CAJ0598032.1"/>
    <property type="molecule type" value="Genomic_DNA"/>
</dbReference>
<accession>A0AA36GTR4</accession>
<sequence>MLPVIVYLSFFHIAIGCSPDGVYPGIGMPGIGVSGVGIPGVGYPGYGIPGAGMPGAYGASGPAMISLFTDIQYNESPSTREHINNIRNQIAGVLRGYAAPYGGGSFVITPRNSNGRLAVDVSVPFVYCNMLPMVLPQVKSRYTQVRTIGYRCNGGSIQYI</sequence>
<name>A0AA36GTR4_CYLNA</name>
<dbReference type="Pfam" id="PF17619">
    <property type="entry name" value="SCVP"/>
    <property type="match status" value="1"/>
</dbReference>
<evidence type="ECO:0000256" key="1">
    <source>
        <dbReference type="SAM" id="SignalP"/>
    </source>
</evidence>